<dbReference type="AlphaFoldDB" id="A0A016V7Z0"/>
<keyword evidence="2" id="KW-1185">Reference proteome</keyword>
<sequence length="78" mass="8747">MICTTSRLLGGTLHCLAFRRSRRLGLQRVTFGHLKLKHHITLSITFEVANAEITVLKTSPKLIPPSTNTPAEKTRTEH</sequence>
<dbReference type="EMBL" id="JARK01001352">
    <property type="protein sequence ID" value="EYC22853.1"/>
    <property type="molecule type" value="Genomic_DNA"/>
</dbReference>
<protein>
    <submittedName>
        <fullName evidence="1">Uncharacterized protein</fullName>
    </submittedName>
</protein>
<organism evidence="1 2">
    <name type="scientific">Ancylostoma ceylanicum</name>
    <dbReference type="NCBI Taxonomy" id="53326"/>
    <lineage>
        <taxon>Eukaryota</taxon>
        <taxon>Metazoa</taxon>
        <taxon>Ecdysozoa</taxon>
        <taxon>Nematoda</taxon>
        <taxon>Chromadorea</taxon>
        <taxon>Rhabditida</taxon>
        <taxon>Rhabditina</taxon>
        <taxon>Rhabditomorpha</taxon>
        <taxon>Strongyloidea</taxon>
        <taxon>Ancylostomatidae</taxon>
        <taxon>Ancylostomatinae</taxon>
        <taxon>Ancylostoma</taxon>
    </lineage>
</organism>
<gene>
    <name evidence="1" type="primary">Acey_s0016.g2989</name>
    <name evidence="1" type="ORF">Y032_0016g2989</name>
</gene>
<accession>A0A016V7Z0</accession>
<comment type="caution">
    <text evidence="1">The sequence shown here is derived from an EMBL/GenBank/DDBJ whole genome shotgun (WGS) entry which is preliminary data.</text>
</comment>
<dbReference type="Proteomes" id="UP000024635">
    <property type="component" value="Unassembled WGS sequence"/>
</dbReference>
<proteinExistence type="predicted"/>
<name>A0A016V7Z0_9BILA</name>
<reference evidence="2" key="1">
    <citation type="journal article" date="2015" name="Nat. Genet.">
        <title>The genome and transcriptome of the zoonotic hookworm Ancylostoma ceylanicum identify infection-specific gene families.</title>
        <authorList>
            <person name="Schwarz E.M."/>
            <person name="Hu Y."/>
            <person name="Antoshechkin I."/>
            <person name="Miller M.M."/>
            <person name="Sternberg P.W."/>
            <person name="Aroian R.V."/>
        </authorList>
    </citation>
    <scope>NUCLEOTIDE SEQUENCE</scope>
    <source>
        <strain evidence="2">HY135</strain>
    </source>
</reference>
<evidence type="ECO:0000313" key="1">
    <source>
        <dbReference type="EMBL" id="EYC22853.1"/>
    </source>
</evidence>
<evidence type="ECO:0000313" key="2">
    <source>
        <dbReference type="Proteomes" id="UP000024635"/>
    </source>
</evidence>